<dbReference type="InterPro" id="IPR051677">
    <property type="entry name" value="AfsR-DnrI-RedD_regulator"/>
</dbReference>
<evidence type="ECO:0000256" key="2">
    <source>
        <dbReference type="ARBA" id="ARBA00023163"/>
    </source>
</evidence>
<dbReference type="AlphaFoldDB" id="A0A7Y9JJS2"/>
<dbReference type="Gene3D" id="1.10.10.10">
    <property type="entry name" value="Winged helix-like DNA-binding domain superfamily/Winged helix DNA-binding domain"/>
    <property type="match status" value="1"/>
</dbReference>
<dbReference type="Proteomes" id="UP000529783">
    <property type="component" value="Unassembled WGS sequence"/>
</dbReference>
<keyword evidence="4" id="KW-0238">DNA-binding</keyword>
<evidence type="ECO:0000313" key="4">
    <source>
        <dbReference type="EMBL" id="NYD49734.1"/>
    </source>
</evidence>
<dbReference type="InterPro" id="IPR036388">
    <property type="entry name" value="WH-like_DNA-bd_sf"/>
</dbReference>
<dbReference type="GO" id="GO:0006355">
    <property type="term" value="P:regulation of DNA-templated transcription"/>
    <property type="evidence" value="ECO:0007669"/>
    <property type="project" value="TreeGrafter"/>
</dbReference>
<keyword evidence="1" id="KW-0805">Transcription regulation</keyword>
<dbReference type="SMART" id="SM01043">
    <property type="entry name" value="BTAD"/>
    <property type="match status" value="1"/>
</dbReference>
<feature type="domain" description="Bacterial transcriptional activator" evidence="3">
    <location>
        <begin position="96"/>
        <end position="229"/>
    </location>
</feature>
<evidence type="ECO:0000313" key="5">
    <source>
        <dbReference type="Proteomes" id="UP000529783"/>
    </source>
</evidence>
<keyword evidence="5" id="KW-1185">Reference proteome</keyword>
<dbReference type="Pfam" id="PF03704">
    <property type="entry name" value="BTAD"/>
    <property type="match status" value="1"/>
</dbReference>
<dbReference type="Gene3D" id="1.25.40.10">
    <property type="entry name" value="Tetratricopeptide repeat domain"/>
    <property type="match status" value="1"/>
</dbReference>
<organism evidence="4 5">
    <name type="scientific">Actinomadura luteofluorescens</name>
    <dbReference type="NCBI Taxonomy" id="46163"/>
    <lineage>
        <taxon>Bacteria</taxon>
        <taxon>Bacillati</taxon>
        <taxon>Actinomycetota</taxon>
        <taxon>Actinomycetes</taxon>
        <taxon>Streptosporangiales</taxon>
        <taxon>Thermomonosporaceae</taxon>
        <taxon>Actinomadura</taxon>
    </lineage>
</organism>
<dbReference type="InterPro" id="IPR005158">
    <property type="entry name" value="BTAD"/>
</dbReference>
<dbReference type="EMBL" id="JACCBA010000001">
    <property type="protein sequence ID" value="NYD49734.1"/>
    <property type="molecule type" value="Genomic_DNA"/>
</dbReference>
<dbReference type="GO" id="GO:0003677">
    <property type="term" value="F:DNA binding"/>
    <property type="evidence" value="ECO:0007669"/>
    <property type="project" value="UniProtKB-KW"/>
</dbReference>
<gene>
    <name evidence="4" type="ORF">BJY14_005717</name>
</gene>
<name>A0A7Y9JJS2_9ACTN</name>
<dbReference type="PANTHER" id="PTHR35807:SF1">
    <property type="entry name" value="TRANSCRIPTIONAL REGULATOR REDD"/>
    <property type="match status" value="1"/>
</dbReference>
<comment type="caution">
    <text evidence="4">The sequence shown here is derived from an EMBL/GenBank/DDBJ whole genome shotgun (WGS) entry which is preliminary data.</text>
</comment>
<dbReference type="PANTHER" id="PTHR35807">
    <property type="entry name" value="TRANSCRIPTIONAL REGULATOR REDD-RELATED"/>
    <property type="match status" value="1"/>
</dbReference>
<dbReference type="RefSeq" id="WP_179846401.1">
    <property type="nucleotide sequence ID" value="NZ_JACCBA010000001.1"/>
</dbReference>
<evidence type="ECO:0000256" key="1">
    <source>
        <dbReference type="ARBA" id="ARBA00023015"/>
    </source>
</evidence>
<sequence>MAAEDAGLGLLGFFRCRVGGRDVRLAPAPRRLIVTVALEPGGLGRESLQGRLWPDAGAAEAAKRLRQSLWRVRRDTGARLLAVTSSRVALAEHVDVDLSRGERLARLVARGAATSAEPDEVALLGRELLPCLPEEDVRAARDRWDLLRLLALERLAEHALATGDTTGAIDLAEAAARVDALAEASHRIRAAAHLVREDQVSAWRVFTRYRRLLDKEMGLQPSAAFRSLLERDGRTLVS</sequence>
<evidence type="ECO:0000259" key="3">
    <source>
        <dbReference type="SMART" id="SM01043"/>
    </source>
</evidence>
<dbReference type="InterPro" id="IPR011990">
    <property type="entry name" value="TPR-like_helical_dom_sf"/>
</dbReference>
<proteinExistence type="predicted"/>
<dbReference type="SUPFAM" id="SSF48452">
    <property type="entry name" value="TPR-like"/>
    <property type="match status" value="1"/>
</dbReference>
<protein>
    <submittedName>
        <fullName evidence="4">DNA-binding SARP family transcriptional activator</fullName>
    </submittedName>
</protein>
<reference evidence="4 5" key="1">
    <citation type="submission" date="2020-07" db="EMBL/GenBank/DDBJ databases">
        <title>Sequencing the genomes of 1000 actinobacteria strains.</title>
        <authorList>
            <person name="Klenk H.-P."/>
        </authorList>
    </citation>
    <scope>NUCLEOTIDE SEQUENCE [LARGE SCALE GENOMIC DNA]</scope>
    <source>
        <strain evidence="4 5">DSM 40398</strain>
    </source>
</reference>
<keyword evidence="2" id="KW-0804">Transcription</keyword>
<accession>A0A7Y9JJS2</accession>